<name>A0ABX9MGK0_9BACT</name>
<comment type="caution">
    <text evidence="3">The sequence shown here is derived from an EMBL/GenBank/DDBJ whole genome shotgun (WGS) entry which is preliminary data.</text>
</comment>
<evidence type="ECO:0000313" key="3">
    <source>
        <dbReference type="EMBL" id="RIE15671.1"/>
    </source>
</evidence>
<dbReference type="Gene3D" id="3.30.457.10">
    <property type="entry name" value="Copper amine oxidase-like, N-terminal domain"/>
    <property type="match status" value="2"/>
</dbReference>
<organism evidence="3 4">
    <name type="scientific">Candidatus Cryosericum hinesii</name>
    <dbReference type="NCBI Taxonomy" id="2290915"/>
    <lineage>
        <taxon>Bacteria</taxon>
        <taxon>Pseudomonadati</taxon>
        <taxon>Caldisericota/Cryosericota group</taxon>
        <taxon>Candidatus Cryosericota</taxon>
        <taxon>Candidatus Cryosericia</taxon>
        <taxon>Candidatus Cryosericales</taxon>
        <taxon>Candidatus Cryosericaceae</taxon>
        <taxon>Candidatus Cryosericum</taxon>
    </lineage>
</organism>
<dbReference type="Pfam" id="PF07833">
    <property type="entry name" value="Cu_amine_oxidN1"/>
    <property type="match status" value="1"/>
</dbReference>
<dbReference type="RefSeq" id="WP_119124164.1">
    <property type="nucleotide sequence ID" value="NZ_QXIX01000002.1"/>
</dbReference>
<keyword evidence="4" id="KW-1185">Reference proteome</keyword>
<feature type="domain" description="Copper amine oxidase-like N-terminal" evidence="2">
    <location>
        <begin position="507"/>
        <end position="613"/>
    </location>
</feature>
<gene>
    <name evidence="3" type="ORF">SMC2_00120</name>
</gene>
<dbReference type="EMBL" id="QXIX01000002">
    <property type="protein sequence ID" value="RIE15671.1"/>
    <property type="molecule type" value="Genomic_DNA"/>
</dbReference>
<accession>A0ABX9MGK0</accession>
<evidence type="ECO:0000256" key="1">
    <source>
        <dbReference type="SAM" id="SignalP"/>
    </source>
</evidence>
<proteinExistence type="predicted"/>
<dbReference type="InterPro" id="IPR036582">
    <property type="entry name" value="Mao_N_sf"/>
</dbReference>
<keyword evidence="1" id="KW-0732">Signal</keyword>
<dbReference type="Proteomes" id="UP000265724">
    <property type="component" value="Unassembled WGS sequence"/>
</dbReference>
<evidence type="ECO:0000313" key="4">
    <source>
        <dbReference type="Proteomes" id="UP000265724"/>
    </source>
</evidence>
<dbReference type="Gene3D" id="2.60.40.1080">
    <property type="match status" value="1"/>
</dbReference>
<feature type="chain" id="PRO_5046878199" description="Copper amine oxidase-like N-terminal domain-containing protein" evidence="1">
    <location>
        <begin position="20"/>
        <end position="618"/>
    </location>
</feature>
<evidence type="ECO:0000259" key="2">
    <source>
        <dbReference type="Pfam" id="PF07833"/>
    </source>
</evidence>
<reference evidence="3 4" key="1">
    <citation type="submission" date="2018-09" db="EMBL/GenBank/DDBJ databases">
        <title>Discovery and Ecogenomic Context for Candidatus Cryosericales, a Global Caldiserica Order Active in Thawing Permafrost.</title>
        <authorList>
            <person name="Martinez M.A."/>
            <person name="Woodcroft B.J."/>
            <person name="Ignacio Espinoza J.C."/>
            <person name="Zayed A."/>
            <person name="Singleton C.M."/>
            <person name="Boyd J."/>
            <person name="Li Y.-F."/>
            <person name="Purvine S."/>
            <person name="Maughan H."/>
            <person name="Hodgkins S.B."/>
            <person name="Anderson D."/>
            <person name="Sederholm M."/>
            <person name="Temperton B."/>
            <person name="Saleska S.R."/>
            <person name="Tyson G.W."/>
            <person name="Rich V.I."/>
        </authorList>
    </citation>
    <scope>NUCLEOTIDE SEQUENCE [LARGE SCALE GENOMIC DNA]</scope>
    <source>
        <strain evidence="3 4">SMC2</strain>
    </source>
</reference>
<dbReference type="SUPFAM" id="SSF55383">
    <property type="entry name" value="Copper amine oxidase, domain N"/>
    <property type="match status" value="1"/>
</dbReference>
<sequence>MKKSLSVFVALVMVLSLFAGVGARSARADVTLTVTPSGNFVGGIDARGATPVDAVGTVASITDGTHAVVDVTRVGAGRFGATPNVSVLRATVATSTDPDWATSGDQSITFGGGYTFVPGDSITVAAATTNGAGTIISCNTPTTLAQVHVTTAAVGAIGPAIKKTVGTTFSTDLTWEIAGSHTIAFTTTAGLNALDVLDVSMVWAVAEVPAVAFLMLGGAVTAGNVASATWQDTTGASHTASYTVVAGDTLATVTTRLIDAINAVAGANIIATNASASAIMLTQRVAGTVGNGRKLTTGTTAIAATLTIRTLGGLTSPVLVEMGKTVQLVAVDPTGAIVTATWTSSLPAVVTVNAGGLMTAMRDSGVVLITASHGIYTGSFVVIPISPQTITRLAVGLVPARLKVAGQQQFGAIGASTAYGSLDYTTQAVWTDTLRVAAVFSVAPAQGLLTYRAAETGTVSAHAAGLTTTVTVKINDAGAVTIVKVHVVPVVPKRVVVLTIGSDIVMVDGRATIVDAAPEIVAGRTFVPIRFIAETFGSTVTWLPETRGITITLGSTTIILQIENATGVINGKIVALDAAPYIKNSRSMVPLRVISESFGSDVAWNAAKHVITITHLLP</sequence>
<feature type="signal peptide" evidence="1">
    <location>
        <begin position="1"/>
        <end position="19"/>
    </location>
</feature>
<dbReference type="InterPro" id="IPR012854">
    <property type="entry name" value="Cu_amine_oxidase-like_N"/>
</dbReference>
<protein>
    <recommendedName>
        <fullName evidence="2">Copper amine oxidase-like N-terminal domain-containing protein</fullName>
    </recommendedName>
</protein>